<dbReference type="Proteomes" id="UP000321304">
    <property type="component" value="Unassembled WGS sequence"/>
</dbReference>
<proteinExistence type="predicted"/>
<evidence type="ECO:0000313" key="2">
    <source>
        <dbReference type="Proteomes" id="UP000321304"/>
    </source>
</evidence>
<comment type="caution">
    <text evidence="1">The sequence shown here is derived from an EMBL/GenBank/DDBJ whole genome shotgun (WGS) entry which is preliminary data.</text>
</comment>
<name>A0A560LDG4_9BRAD</name>
<protein>
    <submittedName>
        <fullName evidence="1">Uncharacterized protein</fullName>
    </submittedName>
</protein>
<accession>A0A560LDG4</accession>
<dbReference type="EMBL" id="VITY01000013">
    <property type="protein sequence ID" value="TWB91250.1"/>
    <property type="molecule type" value="Genomic_DNA"/>
</dbReference>
<dbReference type="OrthoDB" id="7960669at2"/>
<gene>
    <name evidence="1" type="ORF">FBZ93_113118</name>
</gene>
<reference evidence="1 2" key="1">
    <citation type="submission" date="2019-06" db="EMBL/GenBank/DDBJ databases">
        <title>Genomic Encyclopedia of Type Strains, Phase IV (KMG-V): Genome sequencing to study the core and pangenomes of soil and plant-associated prokaryotes.</title>
        <authorList>
            <person name="Whitman W."/>
        </authorList>
    </citation>
    <scope>NUCLEOTIDE SEQUENCE [LARGE SCALE GENOMIC DNA]</scope>
    <source>
        <strain evidence="1 2">BR 10355</strain>
    </source>
</reference>
<organism evidence="1 2">
    <name type="scientific">Bradyrhizobium macuxiense</name>
    <dbReference type="NCBI Taxonomy" id="1755647"/>
    <lineage>
        <taxon>Bacteria</taxon>
        <taxon>Pseudomonadati</taxon>
        <taxon>Pseudomonadota</taxon>
        <taxon>Alphaproteobacteria</taxon>
        <taxon>Hyphomicrobiales</taxon>
        <taxon>Nitrobacteraceae</taxon>
        <taxon>Bradyrhizobium</taxon>
    </lineage>
</organism>
<keyword evidence="2" id="KW-1185">Reference proteome</keyword>
<dbReference type="RefSeq" id="WP_146991085.1">
    <property type="nucleotide sequence ID" value="NZ_VITY01000013.1"/>
</dbReference>
<evidence type="ECO:0000313" key="1">
    <source>
        <dbReference type="EMBL" id="TWB91250.1"/>
    </source>
</evidence>
<dbReference type="AlphaFoldDB" id="A0A560LDG4"/>
<sequence>MGMLMVKCPQTGHAIPTGITTDRESFRRSTVFFSRTRCPFCRADHAWFAREAWVDEPSIRVRRRSAGPPA</sequence>